<name>A0A4P1RPT3_LUPAN</name>
<keyword evidence="1" id="KW-0732">Signal</keyword>
<feature type="signal peptide" evidence="1">
    <location>
        <begin position="1"/>
        <end position="24"/>
    </location>
</feature>
<evidence type="ECO:0000313" key="3">
    <source>
        <dbReference type="Proteomes" id="UP000188354"/>
    </source>
</evidence>
<gene>
    <name evidence="2" type="ORF">TanjilG_28643</name>
</gene>
<dbReference type="EMBL" id="CM007363">
    <property type="protein sequence ID" value="OIW15444.1"/>
    <property type="molecule type" value="Genomic_DNA"/>
</dbReference>
<evidence type="ECO:0000313" key="2">
    <source>
        <dbReference type="EMBL" id="OIW15444.1"/>
    </source>
</evidence>
<reference evidence="2 3" key="1">
    <citation type="journal article" date="2017" name="Plant Biotechnol. J.">
        <title>A comprehensive draft genome sequence for lupin (Lupinus angustifolius), an emerging health food: insights into plant-microbe interactions and legume evolution.</title>
        <authorList>
            <person name="Hane J.K."/>
            <person name="Ming Y."/>
            <person name="Kamphuis L.G."/>
            <person name="Nelson M.N."/>
            <person name="Garg G."/>
            <person name="Atkins C.A."/>
            <person name="Bayer P.E."/>
            <person name="Bravo A."/>
            <person name="Bringans S."/>
            <person name="Cannon S."/>
            <person name="Edwards D."/>
            <person name="Foley R."/>
            <person name="Gao L.L."/>
            <person name="Harrison M.J."/>
            <person name="Huang W."/>
            <person name="Hurgobin B."/>
            <person name="Li S."/>
            <person name="Liu C.W."/>
            <person name="McGrath A."/>
            <person name="Morahan G."/>
            <person name="Murray J."/>
            <person name="Weller J."/>
            <person name="Jian J."/>
            <person name="Singh K.B."/>
        </authorList>
    </citation>
    <scope>NUCLEOTIDE SEQUENCE [LARGE SCALE GENOMIC DNA]</scope>
    <source>
        <strain evidence="3">cv. Tanjil</strain>
        <tissue evidence="2">Whole plant</tissue>
    </source>
</reference>
<evidence type="ECO:0000256" key="1">
    <source>
        <dbReference type="SAM" id="SignalP"/>
    </source>
</evidence>
<dbReference type="Gramene" id="OIW15444">
    <property type="protein sequence ID" value="OIW15444"/>
    <property type="gene ID" value="TanjilG_28643"/>
</dbReference>
<organism evidence="2 3">
    <name type="scientific">Lupinus angustifolius</name>
    <name type="common">Narrow-leaved blue lupine</name>
    <dbReference type="NCBI Taxonomy" id="3871"/>
    <lineage>
        <taxon>Eukaryota</taxon>
        <taxon>Viridiplantae</taxon>
        <taxon>Streptophyta</taxon>
        <taxon>Embryophyta</taxon>
        <taxon>Tracheophyta</taxon>
        <taxon>Spermatophyta</taxon>
        <taxon>Magnoliopsida</taxon>
        <taxon>eudicotyledons</taxon>
        <taxon>Gunneridae</taxon>
        <taxon>Pentapetalae</taxon>
        <taxon>rosids</taxon>
        <taxon>fabids</taxon>
        <taxon>Fabales</taxon>
        <taxon>Fabaceae</taxon>
        <taxon>Papilionoideae</taxon>
        <taxon>50 kb inversion clade</taxon>
        <taxon>genistoids sensu lato</taxon>
        <taxon>core genistoids</taxon>
        <taxon>Genisteae</taxon>
        <taxon>Lupinus</taxon>
    </lineage>
</organism>
<protein>
    <recommendedName>
        <fullName evidence="4">Secreted protein</fullName>
    </recommendedName>
</protein>
<proteinExistence type="predicted"/>
<accession>A0A4P1RPT3</accession>
<dbReference type="AlphaFoldDB" id="A0A4P1RPT3"/>
<dbReference type="Proteomes" id="UP000188354">
    <property type="component" value="Chromosome LG03"/>
</dbReference>
<feature type="chain" id="PRO_5020039778" description="Secreted protein" evidence="1">
    <location>
        <begin position="25"/>
        <end position="80"/>
    </location>
</feature>
<evidence type="ECO:0008006" key="4">
    <source>
        <dbReference type="Google" id="ProtNLM"/>
    </source>
</evidence>
<keyword evidence="3" id="KW-1185">Reference proteome</keyword>
<sequence>MMDLWQRLGPLVILPLVMLGSVDKSRVAYGTNTADSSRLHQEACFGGAVKGCMAASDADHYLQEMGSQQDKSDRLAGVCP</sequence>